<proteinExistence type="predicted"/>
<keyword evidence="4 9" id="KW-0067">ATP-binding</keyword>
<evidence type="ECO:0000256" key="8">
    <source>
        <dbReference type="ARBA" id="ARBA00048988"/>
    </source>
</evidence>
<evidence type="ECO:0000259" key="11">
    <source>
        <dbReference type="PROSITE" id="PS51198"/>
    </source>
</evidence>
<keyword evidence="2 9" id="KW-0378">Hydrolase</keyword>
<dbReference type="InterPro" id="IPR014016">
    <property type="entry name" value="UvrD-like_ATP-bd"/>
</dbReference>
<dbReference type="PROSITE" id="PS51198">
    <property type="entry name" value="UVRD_HELICASE_ATP_BIND"/>
    <property type="match status" value="1"/>
</dbReference>
<dbReference type="InterPro" id="IPR000212">
    <property type="entry name" value="DNA_helicase_UvrD/REP"/>
</dbReference>
<dbReference type="Proteomes" id="UP001597018">
    <property type="component" value="Unassembled WGS sequence"/>
</dbReference>
<dbReference type="GO" id="GO:0004386">
    <property type="term" value="F:helicase activity"/>
    <property type="evidence" value="ECO:0007669"/>
    <property type="project" value="UniProtKB-KW"/>
</dbReference>
<feature type="region of interest" description="Disordered" evidence="10">
    <location>
        <begin position="81"/>
        <end position="104"/>
    </location>
</feature>
<keyword evidence="3 9" id="KW-0347">Helicase</keyword>
<evidence type="ECO:0000256" key="3">
    <source>
        <dbReference type="ARBA" id="ARBA00022806"/>
    </source>
</evidence>
<evidence type="ECO:0000256" key="10">
    <source>
        <dbReference type="SAM" id="MobiDB-lite"/>
    </source>
</evidence>
<evidence type="ECO:0000313" key="13">
    <source>
        <dbReference type="Proteomes" id="UP001597018"/>
    </source>
</evidence>
<keyword evidence="5" id="KW-0413">Isomerase</keyword>
<feature type="domain" description="UvrD-like helicase ATP-binding" evidence="11">
    <location>
        <begin position="129"/>
        <end position="402"/>
    </location>
</feature>
<evidence type="ECO:0000313" key="12">
    <source>
        <dbReference type="EMBL" id="MFD0920283.1"/>
    </source>
</evidence>
<dbReference type="PANTHER" id="PTHR11070:SF45">
    <property type="entry name" value="DNA 3'-5' HELICASE"/>
    <property type="match status" value="1"/>
</dbReference>
<evidence type="ECO:0000256" key="5">
    <source>
        <dbReference type="ARBA" id="ARBA00023235"/>
    </source>
</evidence>
<reference evidence="13" key="1">
    <citation type="journal article" date="2019" name="Int. J. Syst. Evol. Microbiol.">
        <title>The Global Catalogue of Microorganisms (GCM) 10K type strain sequencing project: providing services to taxonomists for standard genome sequencing and annotation.</title>
        <authorList>
            <consortium name="The Broad Institute Genomics Platform"/>
            <consortium name="The Broad Institute Genome Sequencing Center for Infectious Disease"/>
            <person name="Wu L."/>
            <person name="Ma J."/>
        </authorList>
    </citation>
    <scope>NUCLEOTIDE SEQUENCE [LARGE SCALE GENOMIC DNA]</scope>
    <source>
        <strain evidence="13">CCUG 56401</strain>
    </source>
</reference>
<dbReference type="EC" id="5.6.2.4" evidence="7"/>
<comment type="catalytic activity">
    <reaction evidence="6">
        <text>Couples ATP hydrolysis with the unwinding of duplex DNA by translocating in the 3'-5' direction.</text>
        <dbReference type="EC" id="5.6.2.4"/>
    </reaction>
</comment>
<keyword evidence="1 9" id="KW-0547">Nucleotide-binding</keyword>
<evidence type="ECO:0000256" key="2">
    <source>
        <dbReference type="ARBA" id="ARBA00022801"/>
    </source>
</evidence>
<feature type="compositionally biased region" description="Low complexity" evidence="10">
    <location>
        <begin position="90"/>
        <end position="104"/>
    </location>
</feature>
<dbReference type="InterPro" id="IPR027417">
    <property type="entry name" value="P-loop_NTPase"/>
</dbReference>
<organism evidence="12 13">
    <name type="scientific">Saccharopolyspora rosea</name>
    <dbReference type="NCBI Taxonomy" id="524884"/>
    <lineage>
        <taxon>Bacteria</taxon>
        <taxon>Bacillati</taxon>
        <taxon>Actinomycetota</taxon>
        <taxon>Actinomycetes</taxon>
        <taxon>Pseudonocardiales</taxon>
        <taxon>Pseudonocardiaceae</taxon>
        <taxon>Saccharopolyspora</taxon>
    </lineage>
</organism>
<evidence type="ECO:0000256" key="6">
    <source>
        <dbReference type="ARBA" id="ARBA00034617"/>
    </source>
</evidence>
<comment type="catalytic activity">
    <reaction evidence="8">
        <text>ATP + H2O = ADP + phosphate + H(+)</text>
        <dbReference type="Rhea" id="RHEA:13065"/>
        <dbReference type="ChEBI" id="CHEBI:15377"/>
        <dbReference type="ChEBI" id="CHEBI:15378"/>
        <dbReference type="ChEBI" id="CHEBI:30616"/>
        <dbReference type="ChEBI" id="CHEBI:43474"/>
        <dbReference type="ChEBI" id="CHEBI:456216"/>
        <dbReference type="EC" id="5.6.2.4"/>
    </reaction>
</comment>
<gene>
    <name evidence="12" type="ORF">ACFQ16_11080</name>
</gene>
<dbReference type="InterPro" id="IPR014017">
    <property type="entry name" value="DNA_helicase_UvrD-like_C"/>
</dbReference>
<protein>
    <recommendedName>
        <fullName evidence="7">DNA 3'-5' helicase</fullName>
        <ecNumber evidence="7">5.6.2.4</ecNumber>
    </recommendedName>
</protein>
<accession>A0ABW3FRM2</accession>
<sequence length="589" mass="65544">MPTFLHDDFLPRYAALDPVLRDAAGAALKALRAGETTPVDIPGGRDPRLRAVPVGDTHHLVVDTSNGGHVVLDVRERGAAVEQRHRDGADVSGTTDDTGVGGSRVVPIDDAEDLDEVLHRPFPQWRVFLHESQRRIAEHAPFRGPARVTGGAGTGKTVVAMHRAAHLARGLDLPPGSVLLTTFTKSLARDLEHNLGMLVPDRIARSRIDVTTVDSLARRLFRRLRGHEPDVLRDTEAEKRLHAVSREHGLAHPGSFLYREWRQIVLGQRLGSVEDYLAADRRGRGRTLPPAERRALWEVFRAFRRQLRAAGLRTFTEIADEVARELEGREDRPYRHVVVDEAQDLDAARWRMLRSAVAEGADDMFVVGDAHQRIYDNKISLRSLGIHVTGRSFKLRTNYRASREILLFSTALLLGERVDDMDEGSDDLTGYRSLLRGRPPRTREFPTERDELAAIVERVTGWLGDGVAAESIAVTARTNRFLGRVEEALRGNGIATAWLGEDRPGVRIGTMHKAKGLEFRCVAVADVGAASLPFPRAVTPEPVDPQQYQQDVQAERNLLFVACTRARDRLFVTWHGAPSPFLRPVLAVR</sequence>
<feature type="binding site" evidence="9">
    <location>
        <begin position="150"/>
        <end position="157"/>
    </location>
    <ligand>
        <name>ATP</name>
        <dbReference type="ChEBI" id="CHEBI:30616"/>
    </ligand>
</feature>
<dbReference type="Gene3D" id="3.40.50.300">
    <property type="entry name" value="P-loop containing nucleotide triphosphate hydrolases"/>
    <property type="match status" value="2"/>
</dbReference>
<dbReference type="PANTHER" id="PTHR11070">
    <property type="entry name" value="UVRD / RECB / PCRA DNA HELICASE FAMILY MEMBER"/>
    <property type="match status" value="1"/>
</dbReference>
<keyword evidence="13" id="KW-1185">Reference proteome</keyword>
<evidence type="ECO:0000256" key="4">
    <source>
        <dbReference type="ARBA" id="ARBA00022840"/>
    </source>
</evidence>
<dbReference type="RefSeq" id="WP_345600775.1">
    <property type="nucleotide sequence ID" value="NZ_BAABLT010000017.1"/>
</dbReference>
<evidence type="ECO:0000256" key="9">
    <source>
        <dbReference type="PROSITE-ProRule" id="PRU00560"/>
    </source>
</evidence>
<evidence type="ECO:0000256" key="1">
    <source>
        <dbReference type="ARBA" id="ARBA00022741"/>
    </source>
</evidence>
<dbReference type="Pfam" id="PF13361">
    <property type="entry name" value="UvrD_C"/>
    <property type="match status" value="1"/>
</dbReference>
<evidence type="ECO:0000256" key="7">
    <source>
        <dbReference type="ARBA" id="ARBA00034808"/>
    </source>
</evidence>
<dbReference type="SUPFAM" id="SSF52540">
    <property type="entry name" value="P-loop containing nucleoside triphosphate hydrolases"/>
    <property type="match status" value="1"/>
</dbReference>
<dbReference type="Pfam" id="PF00580">
    <property type="entry name" value="UvrD-helicase"/>
    <property type="match status" value="1"/>
</dbReference>
<dbReference type="EMBL" id="JBHTIW010000006">
    <property type="protein sequence ID" value="MFD0920283.1"/>
    <property type="molecule type" value="Genomic_DNA"/>
</dbReference>
<name>A0ABW3FRM2_9PSEU</name>
<comment type="caution">
    <text evidence="12">The sequence shown here is derived from an EMBL/GenBank/DDBJ whole genome shotgun (WGS) entry which is preliminary data.</text>
</comment>